<evidence type="ECO:0000313" key="2">
    <source>
        <dbReference type="EMBL" id="MBX54274.1"/>
    </source>
</evidence>
<reference evidence="2" key="1">
    <citation type="submission" date="2018-02" db="EMBL/GenBank/DDBJ databases">
        <title>Rhizophora mucronata_Transcriptome.</title>
        <authorList>
            <person name="Meera S.P."/>
            <person name="Sreeshan A."/>
            <person name="Augustine A."/>
        </authorList>
    </citation>
    <scope>NUCLEOTIDE SEQUENCE</scope>
    <source>
        <tissue evidence="2">Leaf</tissue>
    </source>
</reference>
<accession>A0A2P2PHL9</accession>
<dbReference type="AlphaFoldDB" id="A0A2P2PHL9"/>
<evidence type="ECO:0000256" key="1">
    <source>
        <dbReference type="SAM" id="MobiDB-lite"/>
    </source>
</evidence>
<feature type="region of interest" description="Disordered" evidence="1">
    <location>
        <begin position="1"/>
        <end position="30"/>
    </location>
</feature>
<name>A0A2P2PHL9_RHIMU</name>
<sequence>MTWQARKQHNQTRSRHKEKTRTPTDKKPKL</sequence>
<feature type="compositionally biased region" description="Basic residues" evidence="1">
    <location>
        <begin position="1"/>
        <end position="19"/>
    </location>
</feature>
<organism evidence="2">
    <name type="scientific">Rhizophora mucronata</name>
    <name type="common">Asiatic mangrove</name>
    <dbReference type="NCBI Taxonomy" id="61149"/>
    <lineage>
        <taxon>Eukaryota</taxon>
        <taxon>Viridiplantae</taxon>
        <taxon>Streptophyta</taxon>
        <taxon>Embryophyta</taxon>
        <taxon>Tracheophyta</taxon>
        <taxon>Spermatophyta</taxon>
        <taxon>Magnoliopsida</taxon>
        <taxon>eudicotyledons</taxon>
        <taxon>Gunneridae</taxon>
        <taxon>Pentapetalae</taxon>
        <taxon>rosids</taxon>
        <taxon>fabids</taxon>
        <taxon>Malpighiales</taxon>
        <taxon>Rhizophoraceae</taxon>
        <taxon>Rhizophora</taxon>
    </lineage>
</organism>
<dbReference type="EMBL" id="GGEC01073790">
    <property type="protein sequence ID" value="MBX54274.1"/>
    <property type="molecule type" value="Transcribed_RNA"/>
</dbReference>
<proteinExistence type="predicted"/>
<protein>
    <submittedName>
        <fullName evidence="2">Uncharacterized protein</fullName>
    </submittedName>
</protein>
<feature type="compositionally biased region" description="Basic and acidic residues" evidence="1">
    <location>
        <begin position="20"/>
        <end position="30"/>
    </location>
</feature>